<feature type="domain" description="Helicase ATP-binding" evidence="7">
    <location>
        <begin position="55"/>
        <end position="252"/>
    </location>
</feature>
<evidence type="ECO:0000313" key="8">
    <source>
        <dbReference type="EMBL" id="MBD2614290.1"/>
    </source>
</evidence>
<dbReference type="Proteomes" id="UP000606396">
    <property type="component" value="Unassembled WGS sequence"/>
</dbReference>
<protein>
    <submittedName>
        <fullName evidence="8">Type I-D CRISPR-associated helicase Cas3</fullName>
    </submittedName>
</protein>
<dbReference type="PROSITE" id="PS51257">
    <property type="entry name" value="PROKAR_LIPOPROTEIN"/>
    <property type="match status" value="1"/>
</dbReference>
<keyword evidence="9" id="KW-1185">Reference proteome</keyword>
<sequence>MKLVLKALYLPLNPGIGSCALGCTSECTVAKKSSFQPPTGATCPLFLHQAQTYDKIFNDNADIIFNTSPTGGGKSLAAYIGGLIKEKYRIVGLYPTIELIKDQERQLRKRCQEFESARTKRIDSIYGLELALRGEPGDRGRKFDQILRSLKRNYFIITNQDIFHLVLHLRYYNPSTALDKLPIALATYPDLFVIDEFPIFGEHQETAIINSLLFIRESRQKSRPMRVLFTSATPKPSFIEQLTAAGFKVDKVFGEDESEYREGSNKIIAQKIELEFISIDDGSLSWLLRQIETIKDDLKDPKSLGVGLIILNSVALSRQVFVRLKTLLKGEIEVREISGQVDEEEREKTRKLLESKAFDKPVLLVATSAVDVGVDYAINLLIFETSDSATFIQRLGRLGRHEGFTSHKAYILVPSWMRWIWSELNKLEPGKEFDRNEFKTEIVERIFSAKSEFKEYRSYWGNLQAQGMLRALSGDNIYDKSERYAQSLRTENIRNTIAETWRIICKNDFDKKIKRWFCLDQEVRNELLRFRGGSDLQVAVWEIRDDKSCFYIYDLLRLIPYVEIEVIDRKQFIQELAKVNRNEIEFNDEYIQLYIKVVNILDKRRDISLHCDYNSEDLTECTLAVINNFSIVEHPQSRQLNTKLITKSLLTFIVRIRQNKDSHWNEVTNKLRLPATFGIYRLKDNDGEHYACAFNQDALLLEALKRQLNRCKNSKPYIIY</sequence>
<evidence type="ECO:0000256" key="6">
    <source>
        <dbReference type="ARBA" id="ARBA00038437"/>
    </source>
</evidence>
<keyword evidence="2" id="KW-0378">Hydrolase</keyword>
<dbReference type="InterPro" id="IPR011545">
    <property type="entry name" value="DEAD/DEAH_box_helicase_dom"/>
</dbReference>
<dbReference type="PANTHER" id="PTHR47959:SF13">
    <property type="entry name" value="ATP-DEPENDENT RNA HELICASE RHLE"/>
    <property type="match status" value="1"/>
</dbReference>
<dbReference type="InterPro" id="IPR001650">
    <property type="entry name" value="Helicase_C-like"/>
</dbReference>
<dbReference type="SMART" id="SM00490">
    <property type="entry name" value="HELICc"/>
    <property type="match status" value="1"/>
</dbReference>
<comment type="similarity">
    <text evidence="6">Belongs to the DEAD box helicase family.</text>
</comment>
<name>A0ABR8HGI2_NOSPU</name>
<dbReference type="Pfam" id="PF00270">
    <property type="entry name" value="DEAD"/>
    <property type="match status" value="1"/>
</dbReference>
<evidence type="ECO:0000313" key="9">
    <source>
        <dbReference type="Proteomes" id="UP000606396"/>
    </source>
</evidence>
<dbReference type="SMART" id="SM00487">
    <property type="entry name" value="DEXDc"/>
    <property type="match status" value="1"/>
</dbReference>
<dbReference type="InterPro" id="IPR014001">
    <property type="entry name" value="Helicase_ATP-bd"/>
</dbReference>
<evidence type="ECO:0000256" key="1">
    <source>
        <dbReference type="ARBA" id="ARBA00022741"/>
    </source>
</evidence>
<dbReference type="InterPro" id="IPR054712">
    <property type="entry name" value="Cas3-like_dom"/>
</dbReference>
<keyword evidence="5" id="KW-0051">Antiviral defense</keyword>
<dbReference type="PANTHER" id="PTHR47959">
    <property type="entry name" value="ATP-DEPENDENT RNA HELICASE RHLE-RELATED"/>
    <property type="match status" value="1"/>
</dbReference>
<organism evidence="8 9">
    <name type="scientific">Nostoc punctiforme FACHB-252</name>
    <dbReference type="NCBI Taxonomy" id="1357509"/>
    <lineage>
        <taxon>Bacteria</taxon>
        <taxon>Bacillati</taxon>
        <taxon>Cyanobacteriota</taxon>
        <taxon>Cyanophyceae</taxon>
        <taxon>Nostocales</taxon>
        <taxon>Nostocaceae</taxon>
        <taxon>Nostoc</taxon>
    </lineage>
</organism>
<evidence type="ECO:0000256" key="2">
    <source>
        <dbReference type="ARBA" id="ARBA00022801"/>
    </source>
</evidence>
<dbReference type="EMBL" id="JACJTC010000018">
    <property type="protein sequence ID" value="MBD2614290.1"/>
    <property type="molecule type" value="Genomic_DNA"/>
</dbReference>
<keyword evidence="4" id="KW-0067">ATP-binding</keyword>
<gene>
    <name evidence="8" type="primary">cas3</name>
    <name evidence="8" type="ORF">H6G94_23955</name>
</gene>
<dbReference type="InterPro" id="IPR027417">
    <property type="entry name" value="P-loop_NTPase"/>
</dbReference>
<keyword evidence="3" id="KW-0347">Helicase</keyword>
<dbReference type="InterPro" id="IPR050079">
    <property type="entry name" value="DEAD_box_RNA_helicase"/>
</dbReference>
<evidence type="ECO:0000256" key="3">
    <source>
        <dbReference type="ARBA" id="ARBA00022806"/>
    </source>
</evidence>
<evidence type="ECO:0000256" key="5">
    <source>
        <dbReference type="ARBA" id="ARBA00023118"/>
    </source>
</evidence>
<reference evidence="8 9" key="1">
    <citation type="journal article" date="2020" name="ISME J.">
        <title>Comparative genomics reveals insights into cyanobacterial evolution and habitat adaptation.</title>
        <authorList>
            <person name="Chen M.Y."/>
            <person name="Teng W.K."/>
            <person name="Zhao L."/>
            <person name="Hu C.X."/>
            <person name="Zhou Y.K."/>
            <person name="Han B.P."/>
            <person name="Song L.R."/>
            <person name="Shu W.S."/>
        </authorList>
    </citation>
    <scope>NUCLEOTIDE SEQUENCE [LARGE SCALE GENOMIC DNA]</scope>
    <source>
        <strain evidence="8 9">FACHB-252</strain>
    </source>
</reference>
<dbReference type="PROSITE" id="PS51192">
    <property type="entry name" value="HELICASE_ATP_BIND_1"/>
    <property type="match status" value="1"/>
</dbReference>
<comment type="caution">
    <text evidence="8">The sequence shown here is derived from an EMBL/GenBank/DDBJ whole genome shotgun (WGS) entry which is preliminary data.</text>
</comment>
<dbReference type="RefSeq" id="WP_190951305.1">
    <property type="nucleotide sequence ID" value="NZ_JACJTC010000018.1"/>
</dbReference>
<keyword evidence="1" id="KW-0547">Nucleotide-binding</keyword>
<accession>A0ABR8HGI2</accession>
<evidence type="ECO:0000259" key="7">
    <source>
        <dbReference type="PROSITE" id="PS51192"/>
    </source>
</evidence>
<dbReference type="InterPro" id="IPR017575">
    <property type="entry name" value="CRISPR-assoc_helicase_Cas3"/>
</dbReference>
<dbReference type="Pfam" id="PF22590">
    <property type="entry name" value="Cas3-like_C_2"/>
    <property type="match status" value="1"/>
</dbReference>
<dbReference type="Gene3D" id="3.40.50.300">
    <property type="entry name" value="P-loop containing nucleotide triphosphate hydrolases"/>
    <property type="match status" value="2"/>
</dbReference>
<evidence type="ECO:0000256" key="4">
    <source>
        <dbReference type="ARBA" id="ARBA00022840"/>
    </source>
</evidence>
<dbReference type="SUPFAM" id="SSF52540">
    <property type="entry name" value="P-loop containing nucleoside triphosphate hydrolases"/>
    <property type="match status" value="1"/>
</dbReference>
<dbReference type="NCBIfam" id="TIGR03158">
    <property type="entry name" value="cas3_cyano"/>
    <property type="match status" value="1"/>
</dbReference>
<proteinExistence type="inferred from homology"/>